<comment type="caution">
    <text evidence="2">The sequence shown here is derived from an EMBL/GenBank/DDBJ whole genome shotgun (WGS) entry which is preliminary data.</text>
</comment>
<proteinExistence type="predicted"/>
<dbReference type="RefSeq" id="WP_336496758.1">
    <property type="nucleotide sequence ID" value="NZ_JBAWSY010000003.1"/>
</dbReference>
<feature type="compositionally biased region" description="Polar residues" evidence="1">
    <location>
        <begin position="14"/>
        <end position="40"/>
    </location>
</feature>
<dbReference type="Proteomes" id="UP001364890">
    <property type="component" value="Unassembled WGS sequence"/>
</dbReference>
<protein>
    <submittedName>
        <fullName evidence="2">Uncharacterized protein</fullName>
    </submittedName>
</protein>
<evidence type="ECO:0000313" key="3">
    <source>
        <dbReference type="Proteomes" id="UP001364890"/>
    </source>
</evidence>
<sequence>MSSKNGYIKRKGNENNTNYRNVSSLLNQSPQLKSKQNIAQNREEGNEHYKLDQQSE</sequence>
<evidence type="ECO:0000256" key="1">
    <source>
        <dbReference type="SAM" id="MobiDB-lite"/>
    </source>
</evidence>
<accession>A0ABU8F583</accession>
<organism evidence="2 3">
    <name type="scientific">Psychrobacillus mangrovi</name>
    <dbReference type="NCBI Taxonomy" id="3117745"/>
    <lineage>
        <taxon>Bacteria</taxon>
        <taxon>Bacillati</taxon>
        <taxon>Bacillota</taxon>
        <taxon>Bacilli</taxon>
        <taxon>Bacillales</taxon>
        <taxon>Bacillaceae</taxon>
        <taxon>Psychrobacillus</taxon>
    </lineage>
</organism>
<name>A0ABU8F583_9BACI</name>
<dbReference type="EMBL" id="JBAWSY010000003">
    <property type="protein sequence ID" value="MEI4769196.1"/>
    <property type="molecule type" value="Genomic_DNA"/>
</dbReference>
<feature type="region of interest" description="Disordered" evidence="1">
    <location>
        <begin position="1"/>
        <end position="56"/>
    </location>
</feature>
<evidence type="ECO:0000313" key="2">
    <source>
        <dbReference type="EMBL" id="MEI4769196.1"/>
    </source>
</evidence>
<feature type="compositionally biased region" description="Basic and acidic residues" evidence="1">
    <location>
        <begin position="41"/>
        <end position="56"/>
    </location>
</feature>
<gene>
    <name evidence="2" type="ORF">WAX74_06010</name>
</gene>
<keyword evidence="3" id="KW-1185">Reference proteome</keyword>
<reference evidence="2 3" key="1">
    <citation type="submission" date="2024-01" db="EMBL/GenBank/DDBJ databases">
        <title>Seven novel Bacillus-like species.</title>
        <authorList>
            <person name="Liu G."/>
        </authorList>
    </citation>
    <scope>NUCLEOTIDE SEQUENCE [LARGE SCALE GENOMIC DNA]</scope>
    <source>
        <strain evidence="2 3">FJAT-51614</strain>
    </source>
</reference>